<protein>
    <submittedName>
        <fullName evidence="4">SCY1-like protein 2</fullName>
    </submittedName>
</protein>
<gene>
    <name evidence="4" type="ORF">B4U79_04383</name>
    <name evidence="3" type="ORF">B4U79_10784</name>
</gene>
<evidence type="ECO:0000313" key="4">
    <source>
        <dbReference type="EMBL" id="RWS14098.1"/>
    </source>
</evidence>
<dbReference type="GO" id="GO:0004672">
    <property type="term" value="F:protein kinase activity"/>
    <property type="evidence" value="ECO:0007669"/>
    <property type="project" value="InterPro"/>
</dbReference>
<dbReference type="AlphaFoldDB" id="A0A3S4RBJ8"/>
<evidence type="ECO:0000256" key="1">
    <source>
        <dbReference type="ARBA" id="ARBA00038349"/>
    </source>
</evidence>
<dbReference type="GO" id="GO:0005524">
    <property type="term" value="F:ATP binding"/>
    <property type="evidence" value="ECO:0007669"/>
    <property type="project" value="InterPro"/>
</dbReference>
<dbReference type="OrthoDB" id="6514183at2759"/>
<evidence type="ECO:0000313" key="3">
    <source>
        <dbReference type="EMBL" id="RWS14096.1"/>
    </source>
</evidence>
<dbReference type="Gene3D" id="1.10.510.10">
    <property type="entry name" value="Transferase(Phosphotransferase) domain 1"/>
    <property type="match status" value="1"/>
</dbReference>
<dbReference type="Pfam" id="PF00069">
    <property type="entry name" value="Pkinase"/>
    <property type="match status" value="1"/>
</dbReference>
<dbReference type="EMBL" id="NCKU01000803">
    <property type="protein sequence ID" value="RWS14098.1"/>
    <property type="molecule type" value="Genomic_DNA"/>
</dbReference>
<dbReference type="CDD" id="cd14011">
    <property type="entry name" value="PK_SCY1_like"/>
    <property type="match status" value="1"/>
</dbReference>
<sequence length="293" mass="33030">MKRRSMFAKLKVNQSAGNVAHSALPLDSNPINDYFDIGKQIGSAGPELAWKIYEATRRSDDKEASVFFFDKRWAEKFGKSSGKRKETISEVLKRGAQQMDRLRHPKILQIYHKVEETNENLAFAAEPVIGSLANILGYLEDRLRQGVPSSLREYTFLEFEIKYGLLQITEALVFLHYSSKLIHRNICPQSVIVNKKGTWKLAGLEFTEKCGDGDIMTPVSCQPFTSKLPKMCQPDLDFLAPEIQASSACSPQSDMFSFGLLICSIYNNGHSPIKANLSVQQYVKQLELVIKTN</sequence>
<keyword evidence="5" id="KW-1185">Reference proteome</keyword>
<reference evidence="4 5" key="1">
    <citation type="journal article" date="2018" name="Gigascience">
        <title>Genomes of trombidid mites reveal novel predicted allergens and laterally-transferred genes associated with secondary metabolism.</title>
        <authorList>
            <person name="Dong X."/>
            <person name="Chaisiri K."/>
            <person name="Xia D."/>
            <person name="Armstrong S.D."/>
            <person name="Fang Y."/>
            <person name="Donnelly M.J."/>
            <person name="Kadowaki T."/>
            <person name="McGarry J.W."/>
            <person name="Darby A.C."/>
            <person name="Makepeace B.L."/>
        </authorList>
    </citation>
    <scope>NUCLEOTIDE SEQUENCE [LARGE SCALE GENOMIC DNA]</scope>
    <source>
        <strain evidence="4">UoL-WK</strain>
    </source>
</reference>
<dbReference type="Proteomes" id="UP000285301">
    <property type="component" value="Unassembled WGS sequence"/>
</dbReference>
<reference evidence="4" key="2">
    <citation type="submission" date="2018-11" db="EMBL/GenBank/DDBJ databases">
        <title>Trombidioid mite genomics.</title>
        <authorList>
            <person name="Dong X."/>
        </authorList>
    </citation>
    <scope>NUCLEOTIDE SEQUENCE</scope>
    <source>
        <strain evidence="4">UoL-WK</strain>
    </source>
</reference>
<dbReference type="InterPro" id="IPR011009">
    <property type="entry name" value="Kinase-like_dom_sf"/>
</dbReference>
<accession>A0A3S4RBJ8</accession>
<dbReference type="SUPFAM" id="SSF56112">
    <property type="entry name" value="Protein kinase-like (PK-like)"/>
    <property type="match status" value="1"/>
</dbReference>
<dbReference type="EMBL" id="NCKU01000804">
    <property type="protein sequence ID" value="RWS14096.1"/>
    <property type="molecule type" value="Genomic_DNA"/>
</dbReference>
<comment type="similarity">
    <text evidence="1">Belongs to the protein kinase superfamily.</text>
</comment>
<proteinExistence type="inferred from homology"/>
<evidence type="ECO:0000259" key="2">
    <source>
        <dbReference type="PROSITE" id="PS50011"/>
    </source>
</evidence>
<organism evidence="4 5">
    <name type="scientific">Dinothrombium tinctorium</name>
    <dbReference type="NCBI Taxonomy" id="1965070"/>
    <lineage>
        <taxon>Eukaryota</taxon>
        <taxon>Metazoa</taxon>
        <taxon>Ecdysozoa</taxon>
        <taxon>Arthropoda</taxon>
        <taxon>Chelicerata</taxon>
        <taxon>Arachnida</taxon>
        <taxon>Acari</taxon>
        <taxon>Acariformes</taxon>
        <taxon>Trombidiformes</taxon>
        <taxon>Prostigmata</taxon>
        <taxon>Anystina</taxon>
        <taxon>Parasitengona</taxon>
        <taxon>Trombidioidea</taxon>
        <taxon>Trombidiidae</taxon>
        <taxon>Dinothrombium</taxon>
    </lineage>
</organism>
<dbReference type="PANTHER" id="PTHR12984">
    <property type="entry name" value="SCY1-RELATED S/T PROTEIN KINASE-LIKE"/>
    <property type="match status" value="1"/>
</dbReference>
<feature type="domain" description="Protein kinase" evidence="2">
    <location>
        <begin position="35"/>
        <end position="293"/>
    </location>
</feature>
<comment type="caution">
    <text evidence="4">The sequence shown here is derived from an EMBL/GenBank/DDBJ whole genome shotgun (WGS) entry which is preliminary data.</text>
</comment>
<name>A0A3S4RBJ8_9ACAR</name>
<dbReference type="InterPro" id="IPR000719">
    <property type="entry name" value="Prot_kinase_dom"/>
</dbReference>
<evidence type="ECO:0000313" key="5">
    <source>
        <dbReference type="Proteomes" id="UP000285301"/>
    </source>
</evidence>
<dbReference type="PANTHER" id="PTHR12984:SF16">
    <property type="entry name" value="BLACK MATCH, ISOFORM H"/>
    <property type="match status" value="1"/>
</dbReference>
<dbReference type="PROSITE" id="PS50011">
    <property type="entry name" value="PROTEIN_KINASE_DOM"/>
    <property type="match status" value="1"/>
</dbReference>
<dbReference type="InterPro" id="IPR051177">
    <property type="entry name" value="CIK-Related_Protein"/>
</dbReference>
<dbReference type="Gene3D" id="3.30.200.20">
    <property type="entry name" value="Phosphorylase Kinase, domain 1"/>
    <property type="match status" value="1"/>
</dbReference>
<dbReference type="SMART" id="SM00220">
    <property type="entry name" value="S_TKc"/>
    <property type="match status" value="1"/>
</dbReference>